<dbReference type="InterPro" id="IPR012337">
    <property type="entry name" value="RNaseH-like_sf"/>
</dbReference>
<feature type="domain" description="Integrase catalytic" evidence="3">
    <location>
        <begin position="1307"/>
        <end position="1484"/>
    </location>
</feature>
<protein>
    <submittedName>
        <fullName evidence="4">Uncharacterized protein</fullName>
    </submittedName>
</protein>
<keyword evidence="5" id="KW-1185">Reference proteome</keyword>
<keyword evidence="1" id="KW-0479">Metal-binding</keyword>
<dbReference type="GO" id="GO:0008270">
    <property type="term" value="F:zinc ion binding"/>
    <property type="evidence" value="ECO:0007669"/>
    <property type="project" value="UniProtKB-KW"/>
</dbReference>
<evidence type="ECO:0000259" key="2">
    <source>
        <dbReference type="PROSITE" id="PS50158"/>
    </source>
</evidence>
<evidence type="ECO:0000256" key="1">
    <source>
        <dbReference type="PROSITE-ProRule" id="PRU00047"/>
    </source>
</evidence>
<dbReference type="Pfam" id="PF03564">
    <property type="entry name" value="DUF1759"/>
    <property type="match status" value="1"/>
</dbReference>
<dbReference type="InterPro" id="IPR043502">
    <property type="entry name" value="DNA/RNA_pol_sf"/>
</dbReference>
<dbReference type="Pfam" id="PF05380">
    <property type="entry name" value="Peptidase_A17"/>
    <property type="match status" value="1"/>
</dbReference>
<accession>A0A9Q0YI51</accession>
<keyword evidence="1" id="KW-0863">Zinc-finger</keyword>
<dbReference type="OrthoDB" id="7553019at2759"/>
<evidence type="ECO:0000313" key="5">
    <source>
        <dbReference type="Proteomes" id="UP001152320"/>
    </source>
</evidence>
<evidence type="ECO:0000259" key="3">
    <source>
        <dbReference type="PROSITE" id="PS50994"/>
    </source>
</evidence>
<dbReference type="PROSITE" id="PS50158">
    <property type="entry name" value="ZF_CCHC"/>
    <property type="match status" value="1"/>
</dbReference>
<gene>
    <name evidence="4" type="ORF">HOLleu_42479</name>
</gene>
<dbReference type="InterPro" id="IPR001584">
    <property type="entry name" value="Integrase_cat-core"/>
</dbReference>
<dbReference type="PANTHER" id="PTHR47331">
    <property type="entry name" value="PHD-TYPE DOMAIN-CONTAINING PROTEIN"/>
    <property type="match status" value="1"/>
</dbReference>
<dbReference type="InterPro" id="IPR040676">
    <property type="entry name" value="DUF5641"/>
</dbReference>
<feature type="domain" description="CCHC-type" evidence="2">
    <location>
        <begin position="402"/>
        <end position="417"/>
    </location>
</feature>
<dbReference type="InterPro" id="IPR008042">
    <property type="entry name" value="Retrotrans_Pao"/>
</dbReference>
<comment type="caution">
    <text evidence="4">The sequence shown here is derived from an EMBL/GenBank/DDBJ whole genome shotgun (WGS) entry which is preliminary data.</text>
</comment>
<dbReference type="PANTHER" id="PTHR47331:SF4">
    <property type="entry name" value="PEPTIDASE S1 DOMAIN-CONTAINING PROTEIN"/>
    <property type="match status" value="1"/>
</dbReference>
<dbReference type="SUPFAM" id="SSF56672">
    <property type="entry name" value="DNA/RNA polymerases"/>
    <property type="match status" value="1"/>
</dbReference>
<reference evidence="4" key="1">
    <citation type="submission" date="2021-10" db="EMBL/GenBank/DDBJ databases">
        <title>Tropical sea cucumber genome reveals ecological adaptation and Cuvierian tubules defense mechanism.</title>
        <authorList>
            <person name="Chen T."/>
        </authorList>
    </citation>
    <scope>NUCLEOTIDE SEQUENCE</scope>
    <source>
        <strain evidence="4">Nanhai2018</strain>
        <tissue evidence="4">Muscle</tissue>
    </source>
</reference>
<dbReference type="Pfam" id="PF18701">
    <property type="entry name" value="DUF5641"/>
    <property type="match status" value="1"/>
</dbReference>
<proteinExistence type="predicted"/>
<dbReference type="SUPFAM" id="SSF53098">
    <property type="entry name" value="Ribonuclease H-like"/>
    <property type="match status" value="1"/>
</dbReference>
<organism evidence="4 5">
    <name type="scientific">Holothuria leucospilota</name>
    <name type="common">Black long sea cucumber</name>
    <name type="synonym">Mertensiothuria leucospilota</name>
    <dbReference type="NCBI Taxonomy" id="206669"/>
    <lineage>
        <taxon>Eukaryota</taxon>
        <taxon>Metazoa</taxon>
        <taxon>Echinodermata</taxon>
        <taxon>Eleutherozoa</taxon>
        <taxon>Echinozoa</taxon>
        <taxon>Holothuroidea</taxon>
        <taxon>Aspidochirotacea</taxon>
        <taxon>Aspidochirotida</taxon>
        <taxon>Holothuriidae</taxon>
        <taxon>Holothuria</taxon>
    </lineage>
</organism>
<evidence type="ECO:0000313" key="4">
    <source>
        <dbReference type="EMBL" id="KAJ8019126.1"/>
    </source>
</evidence>
<sequence>MRDTRMGVLYNLEYISKQRCGYLQFLAGYTCHRLDRFLASSCTADVTFGKLAFEKLPIVNMEESQRIRRSCRRDVARDIENLKKAVTEGEPREFLTELYNDLKKSWELLKTARDGVMSHVKEGDEEKEEETMDDIRKSYIEVRKLLYRGKANEGKEVNDKKPSLQLKKMEMPMFGGDVKLYSRFKEDFNKFVKPATHTDQLAFTLRQCLSGEPLRVVVPAEDDVNKIWQRLDERYGTRSKLVDVVIGDLVKHRVVKEGDDRKLVEFIDLVEASYRNLERAGLQGEMANSRVIGEIEKKLPEELFKRWARHMKDKEIKQEGRMQGLLAFLECERTSIEYTIESLRSDASHSRTVKSVLSTDIIQKKPTCVIHEKAQHHTESCRAYQAKSIEERIELLKEKRACFRCLKVGHVVIDCRSGVCGKDGCKRKHHPSIHFQRREVDKPDAGVEQYSAAFRPGDCMLMATAITAVNGATLNTVFDSGATASVVTHKAARRIGAKGVPVTIMVTKDLKYQKIEHLAQVLEIEENKVTRPVGKVDLLIGLYHADLYPQKVRAVDHLVLFEGPFGCCLGGRHPVCENEVFAGIHLTQVGMSVDQFLRIESLGVSCNPKCGGCKCGKCPPGSKEYTLQEEREIDLIENGLKYKNNRWEAKYPWVKDPKGLPDNRVVAVAKVKSLEKRLSKDKEEAKMYSEQVQDMIERGVAREVPEAEVRGYEGPVHYIAHHAVRKPESDRMEVERPLKTYCVTSVNFGDKPAATIAICALRKTAEMSKSEFPKAADTLKRNVYMDDVLDSLRNESKALERSRQIDAVLEKGNFKIKEWTISGAQTAKSPRIKVLGLDWDPVTDQLCVAGEEIPVQGELTKRKCLSVMNSVFDPLGLLSPVTVRAKILLRDLWGKGLDWDELIDKGDQLKWHELFRDLNACSDIKIPRCIRPFNSRDDVKPMLIMFSDASKKAMGTVAYSRYECDDGSYSTSLLASKSRVAPIRITSVVRLELSAALISARLAKTIMEETGIDFQRVLYLVDSEMVRAMIQKRSYGFKTFVATRIGEIQELSDPQDWWWVSGGDNVADIISRGLDPKTLRENGLWQNGPHFLQLPVEQWPVSQRCTTQEMPERVGIVMATDFTESQASPIEVERYSDFRKLLRVTAMLRRVAKQKSFGSGAIDINSAELCEAESFWITEAQRPLVQQMRKDPTQFFKGYGSLGPKLRDDGVIVVGERVKNHVQFSYSQEMVPLLPNHHHFTRLYAQMIHNEGHNGVSTDMAKIRSKYWVIRLKQLVTNIRHKCVKCRKYDGQASEQKMAPLPGLRLKPSPPWTYVGVDLFGPVVVRGEVQKRVRGKAYGVIFTCLVTRAVHLEVSTDYSTDSFLKCFRRFTSLRGYPTEMFSDCGSQLVAAKESLRNFGARHGVVWTFSAPDGPWQNGVTESLIRGVKRALFYVIREQVLTREELQTVFSEVSNLMNSRPIGQHPTSPEEGTYLCPNDLLLGRSSVENPGGLWNDGGGHSKRLRFIQLLIDDFWRRWTRYYFPTLIVRKKWHTGKRNLQIGDYVLVQDNGARRGQWRTARVSKVYPEDEGLVRKVELKTFSESGTMSYIRRAIQRLVLLIPVEEQ</sequence>
<dbReference type="InterPro" id="IPR001878">
    <property type="entry name" value="Znf_CCHC"/>
</dbReference>
<dbReference type="Gene3D" id="3.30.420.10">
    <property type="entry name" value="Ribonuclease H-like superfamily/Ribonuclease H"/>
    <property type="match status" value="1"/>
</dbReference>
<dbReference type="InterPro" id="IPR036397">
    <property type="entry name" value="RNaseH_sf"/>
</dbReference>
<dbReference type="GO" id="GO:0003676">
    <property type="term" value="F:nucleic acid binding"/>
    <property type="evidence" value="ECO:0007669"/>
    <property type="project" value="InterPro"/>
</dbReference>
<name>A0A9Q0YI51_HOLLE</name>
<keyword evidence="1" id="KW-0862">Zinc</keyword>
<dbReference type="PROSITE" id="PS50994">
    <property type="entry name" value="INTEGRASE"/>
    <property type="match status" value="1"/>
</dbReference>
<dbReference type="GO" id="GO:0015074">
    <property type="term" value="P:DNA integration"/>
    <property type="evidence" value="ECO:0007669"/>
    <property type="project" value="InterPro"/>
</dbReference>
<dbReference type="Proteomes" id="UP001152320">
    <property type="component" value="Unassembled WGS sequence"/>
</dbReference>
<dbReference type="EMBL" id="JAIZAY010000079">
    <property type="protein sequence ID" value="KAJ8019126.1"/>
    <property type="molecule type" value="Genomic_DNA"/>
</dbReference>
<dbReference type="InterPro" id="IPR005312">
    <property type="entry name" value="DUF1759"/>
</dbReference>